<feature type="transmembrane region" description="Helical" evidence="1">
    <location>
        <begin position="43"/>
        <end position="62"/>
    </location>
</feature>
<dbReference type="Proteomes" id="UP000306402">
    <property type="component" value="Unassembled WGS sequence"/>
</dbReference>
<sequence>MSPFFETTTGKLIRYITFIPIHIFAMVIIFMINAYLFNLAGNWFGGLIIPGITGASFGSVISSEVYPGKNKKRLIAFYLGFFIVMNLISFYLFMKSDEPISKQFETVTATIGIFGGYLLAYKFVGSVN</sequence>
<keyword evidence="1" id="KW-1133">Transmembrane helix</keyword>
<comment type="caution">
    <text evidence="2">The sequence shown here is derived from an EMBL/GenBank/DDBJ whole genome shotgun (WGS) entry which is preliminary data.</text>
</comment>
<keyword evidence="1" id="KW-0472">Membrane</keyword>
<feature type="transmembrane region" description="Helical" evidence="1">
    <location>
        <begin position="12"/>
        <end position="37"/>
    </location>
</feature>
<evidence type="ECO:0000313" key="2">
    <source>
        <dbReference type="EMBL" id="TLU99570.1"/>
    </source>
</evidence>
<dbReference type="AlphaFoldDB" id="A0A5R9KTN4"/>
<dbReference type="RefSeq" id="WP_138367858.1">
    <property type="nucleotide sequence ID" value="NZ_VCEJ01000005.1"/>
</dbReference>
<organism evidence="2 3">
    <name type="scientific">Dyadobacter luticola</name>
    <dbReference type="NCBI Taxonomy" id="1979387"/>
    <lineage>
        <taxon>Bacteria</taxon>
        <taxon>Pseudomonadati</taxon>
        <taxon>Bacteroidota</taxon>
        <taxon>Cytophagia</taxon>
        <taxon>Cytophagales</taxon>
        <taxon>Spirosomataceae</taxon>
        <taxon>Dyadobacter</taxon>
    </lineage>
</organism>
<accession>A0A5R9KTN4</accession>
<feature type="transmembrane region" description="Helical" evidence="1">
    <location>
        <begin position="106"/>
        <end position="124"/>
    </location>
</feature>
<evidence type="ECO:0000313" key="3">
    <source>
        <dbReference type="Proteomes" id="UP000306402"/>
    </source>
</evidence>
<gene>
    <name evidence="2" type="ORF">FEN17_23745</name>
</gene>
<keyword evidence="1" id="KW-0812">Transmembrane</keyword>
<keyword evidence="3" id="KW-1185">Reference proteome</keyword>
<proteinExistence type="predicted"/>
<reference evidence="2 3" key="1">
    <citation type="submission" date="2019-05" db="EMBL/GenBank/DDBJ databases">
        <authorList>
            <person name="Qu J.-H."/>
        </authorList>
    </citation>
    <scope>NUCLEOTIDE SEQUENCE [LARGE SCALE GENOMIC DNA]</scope>
    <source>
        <strain evidence="2 3">T17</strain>
    </source>
</reference>
<feature type="transmembrane region" description="Helical" evidence="1">
    <location>
        <begin position="74"/>
        <end position="94"/>
    </location>
</feature>
<dbReference type="EMBL" id="VCEJ01000005">
    <property type="protein sequence ID" value="TLU99570.1"/>
    <property type="molecule type" value="Genomic_DNA"/>
</dbReference>
<protein>
    <submittedName>
        <fullName evidence="2">Uncharacterized protein</fullName>
    </submittedName>
</protein>
<name>A0A5R9KTN4_9BACT</name>
<evidence type="ECO:0000256" key="1">
    <source>
        <dbReference type="SAM" id="Phobius"/>
    </source>
</evidence>